<dbReference type="SUPFAM" id="SSF102546">
    <property type="entry name" value="RbsD-like"/>
    <property type="match status" value="1"/>
</dbReference>
<dbReference type="RefSeq" id="WP_262564438.1">
    <property type="nucleotide sequence ID" value="NZ_JAPFCC010000001.1"/>
</dbReference>
<dbReference type="GO" id="GO:0062193">
    <property type="term" value="F:D-ribose pyranase activity"/>
    <property type="evidence" value="ECO:0007669"/>
    <property type="project" value="UniProtKB-EC"/>
</dbReference>
<feature type="binding site" evidence="6">
    <location>
        <position position="28"/>
    </location>
    <ligand>
        <name>substrate</name>
    </ligand>
</feature>
<dbReference type="Pfam" id="PF05025">
    <property type="entry name" value="RbsD_FucU"/>
    <property type="match status" value="1"/>
</dbReference>
<comment type="subcellular location">
    <subcellularLocation>
        <location evidence="6">Cytoplasm</location>
    </subcellularLocation>
</comment>
<evidence type="ECO:0000256" key="6">
    <source>
        <dbReference type="HAMAP-Rule" id="MF_01661"/>
    </source>
</evidence>
<comment type="subunit">
    <text evidence="6">Homodecamer.</text>
</comment>
<dbReference type="EC" id="5.4.99.62" evidence="2 6"/>
<proteinExistence type="inferred from homology"/>
<dbReference type="Gene3D" id="3.40.1650.10">
    <property type="entry name" value="RbsD-like domain"/>
    <property type="match status" value="1"/>
</dbReference>
<keyword evidence="3 6" id="KW-0963">Cytoplasm</keyword>
<evidence type="ECO:0000313" key="8">
    <source>
        <dbReference type="Proteomes" id="UP001209854"/>
    </source>
</evidence>
<dbReference type="Proteomes" id="UP001209854">
    <property type="component" value="Unassembled WGS sequence"/>
</dbReference>
<comment type="pathway">
    <text evidence="6">Carbohydrate metabolism; D-ribose degradation; D-ribose 5-phosphate from beta-D-ribopyranose: step 1/2.</text>
</comment>
<gene>
    <name evidence="6 7" type="primary">rbsD</name>
    <name evidence="7" type="ORF">NX722_19050</name>
</gene>
<accession>A0ABT3MZ69</accession>
<sequence>MKKNKLLHPQLSKVVASLGHGQGLTIADCGLPISTDVDRIDLALTHGIPGFLETLDVVLSETVVEQIIIAKEFLQISPETHNRFIERIHQLESEQGKAVELIEVSHEQFKQLSDQSLAVVRTGECTPYANVILKSGVAF</sequence>
<dbReference type="HAMAP" id="MF_01661">
    <property type="entry name" value="D_rib_pyranase"/>
    <property type="match status" value="1"/>
</dbReference>
<reference evidence="7 8" key="1">
    <citation type="submission" date="2022-10" db="EMBL/GenBank/DDBJ databases">
        <title>High-quality genome sequences of two octocoral-associated bacteria, Endozoicomonas euniceicola EF212 and Endozoicomonas gorgoniicola PS125.</title>
        <authorList>
            <person name="Chiou Y.-J."/>
            <person name="Chen Y.-H."/>
        </authorList>
    </citation>
    <scope>NUCLEOTIDE SEQUENCE [LARGE SCALE GENOMIC DNA]</scope>
    <source>
        <strain evidence="7 8">PS125</strain>
    </source>
</reference>
<evidence type="ECO:0000256" key="1">
    <source>
        <dbReference type="ARBA" id="ARBA00000223"/>
    </source>
</evidence>
<dbReference type="NCBIfam" id="NF008761">
    <property type="entry name" value="PRK11797.1"/>
    <property type="match status" value="1"/>
</dbReference>
<evidence type="ECO:0000256" key="2">
    <source>
        <dbReference type="ARBA" id="ARBA00012862"/>
    </source>
</evidence>
<protein>
    <recommendedName>
        <fullName evidence="2 6">D-ribose pyranase</fullName>
        <ecNumber evidence="2 6">5.4.99.62</ecNumber>
    </recommendedName>
</protein>
<comment type="caution">
    <text evidence="7">The sequence shown here is derived from an EMBL/GenBank/DDBJ whole genome shotgun (WGS) entry which is preliminary data.</text>
</comment>
<dbReference type="PANTHER" id="PTHR37831:SF1">
    <property type="entry name" value="D-RIBOSE PYRANASE"/>
    <property type="match status" value="1"/>
</dbReference>
<feature type="active site" description="Proton donor" evidence="6">
    <location>
        <position position="20"/>
    </location>
</feature>
<feature type="binding site" evidence="6">
    <location>
        <begin position="128"/>
        <end position="130"/>
    </location>
    <ligand>
        <name>substrate</name>
    </ligand>
</feature>
<keyword evidence="5 6" id="KW-0119">Carbohydrate metabolism</keyword>
<keyword evidence="8" id="KW-1185">Reference proteome</keyword>
<dbReference type="PANTHER" id="PTHR37831">
    <property type="entry name" value="D-RIBOSE PYRANASE"/>
    <property type="match status" value="1"/>
</dbReference>
<comment type="function">
    <text evidence="6">Catalyzes the interconversion of beta-pyran and beta-furan forms of D-ribose.</text>
</comment>
<dbReference type="InterPro" id="IPR007721">
    <property type="entry name" value="RbsD_FucU"/>
</dbReference>
<comment type="similarity">
    <text evidence="6">Belongs to the RbsD / FucU family. RbsD subfamily.</text>
</comment>
<evidence type="ECO:0000256" key="5">
    <source>
        <dbReference type="ARBA" id="ARBA00023277"/>
    </source>
</evidence>
<feature type="binding site" evidence="6">
    <location>
        <position position="106"/>
    </location>
    <ligand>
        <name>substrate</name>
    </ligand>
</feature>
<dbReference type="InterPro" id="IPR023064">
    <property type="entry name" value="D-ribose_pyranase"/>
</dbReference>
<evidence type="ECO:0000256" key="4">
    <source>
        <dbReference type="ARBA" id="ARBA00023235"/>
    </source>
</evidence>
<evidence type="ECO:0000256" key="3">
    <source>
        <dbReference type="ARBA" id="ARBA00022490"/>
    </source>
</evidence>
<dbReference type="EMBL" id="JAPFCC010000001">
    <property type="protein sequence ID" value="MCW7554678.1"/>
    <property type="molecule type" value="Genomic_DNA"/>
</dbReference>
<keyword evidence="4 6" id="KW-0413">Isomerase</keyword>
<evidence type="ECO:0000313" key="7">
    <source>
        <dbReference type="EMBL" id="MCW7554678.1"/>
    </source>
</evidence>
<comment type="catalytic activity">
    <reaction evidence="1 6">
        <text>beta-D-ribopyranose = beta-D-ribofuranose</text>
        <dbReference type="Rhea" id="RHEA:25432"/>
        <dbReference type="ChEBI" id="CHEBI:27476"/>
        <dbReference type="ChEBI" id="CHEBI:47002"/>
        <dbReference type="EC" id="5.4.99.62"/>
    </reaction>
</comment>
<organism evidence="7 8">
    <name type="scientific">Endozoicomonas gorgoniicola</name>
    <dbReference type="NCBI Taxonomy" id="1234144"/>
    <lineage>
        <taxon>Bacteria</taxon>
        <taxon>Pseudomonadati</taxon>
        <taxon>Pseudomonadota</taxon>
        <taxon>Gammaproteobacteria</taxon>
        <taxon>Oceanospirillales</taxon>
        <taxon>Endozoicomonadaceae</taxon>
        <taxon>Endozoicomonas</taxon>
    </lineage>
</organism>
<dbReference type="InterPro" id="IPR023750">
    <property type="entry name" value="RbsD-like_sf"/>
</dbReference>
<name>A0ABT3MZ69_9GAMM</name>